<evidence type="ECO:0000313" key="2">
    <source>
        <dbReference type="Proteomes" id="UP000708208"/>
    </source>
</evidence>
<protein>
    <submittedName>
        <fullName evidence="1">Uncharacterized protein</fullName>
    </submittedName>
</protein>
<reference evidence="1" key="1">
    <citation type="submission" date="2021-06" db="EMBL/GenBank/DDBJ databases">
        <authorList>
            <person name="Hodson N. C."/>
            <person name="Mongue J. A."/>
            <person name="Jaron S. K."/>
        </authorList>
    </citation>
    <scope>NUCLEOTIDE SEQUENCE</scope>
</reference>
<evidence type="ECO:0000313" key="1">
    <source>
        <dbReference type="EMBL" id="CAG7785101.1"/>
    </source>
</evidence>
<name>A0A8J2K8U3_9HEXA</name>
<dbReference type="AlphaFoldDB" id="A0A8J2K8U3"/>
<accession>A0A8J2K8U3</accession>
<proteinExistence type="predicted"/>
<sequence length="41" mass="4813">MWRQIGKPHLLQGVLYLSEDEEDPKLAFKFYCDGNNNDDGR</sequence>
<keyword evidence="2" id="KW-1185">Reference proteome</keyword>
<gene>
    <name evidence="1" type="ORF">AFUS01_LOCUS23748</name>
</gene>
<feature type="non-terminal residue" evidence="1">
    <location>
        <position position="41"/>
    </location>
</feature>
<comment type="caution">
    <text evidence="1">The sequence shown here is derived from an EMBL/GenBank/DDBJ whole genome shotgun (WGS) entry which is preliminary data.</text>
</comment>
<dbReference type="EMBL" id="CAJVCH010289125">
    <property type="protein sequence ID" value="CAG7785101.1"/>
    <property type="molecule type" value="Genomic_DNA"/>
</dbReference>
<dbReference type="Proteomes" id="UP000708208">
    <property type="component" value="Unassembled WGS sequence"/>
</dbReference>
<organism evidence="1 2">
    <name type="scientific">Allacma fusca</name>
    <dbReference type="NCBI Taxonomy" id="39272"/>
    <lineage>
        <taxon>Eukaryota</taxon>
        <taxon>Metazoa</taxon>
        <taxon>Ecdysozoa</taxon>
        <taxon>Arthropoda</taxon>
        <taxon>Hexapoda</taxon>
        <taxon>Collembola</taxon>
        <taxon>Symphypleona</taxon>
        <taxon>Sminthuridae</taxon>
        <taxon>Allacma</taxon>
    </lineage>
</organism>